<dbReference type="RefSeq" id="WP_179529658.1">
    <property type="nucleotide sequence ID" value="NZ_BAAAPP010000002.1"/>
</dbReference>
<reference evidence="1 2" key="1">
    <citation type="submission" date="2020-07" db="EMBL/GenBank/DDBJ databases">
        <title>Sequencing the genomes of 1000 actinobacteria strains.</title>
        <authorList>
            <person name="Klenk H.-P."/>
        </authorList>
    </citation>
    <scope>NUCLEOTIDE SEQUENCE [LARGE SCALE GENOMIC DNA]</scope>
    <source>
        <strain evidence="1 2">DSM 18248</strain>
    </source>
</reference>
<keyword evidence="2" id="KW-1185">Reference proteome</keyword>
<evidence type="ECO:0000313" key="1">
    <source>
        <dbReference type="EMBL" id="NYI08561.1"/>
    </source>
</evidence>
<organism evidence="1 2">
    <name type="scientific">Nocardioides marinus</name>
    <dbReference type="NCBI Taxonomy" id="374514"/>
    <lineage>
        <taxon>Bacteria</taxon>
        <taxon>Bacillati</taxon>
        <taxon>Actinomycetota</taxon>
        <taxon>Actinomycetes</taxon>
        <taxon>Propionibacteriales</taxon>
        <taxon>Nocardioidaceae</taxon>
        <taxon>Nocardioides</taxon>
    </lineage>
</organism>
<gene>
    <name evidence="1" type="ORF">BKA05_000076</name>
</gene>
<dbReference type="Proteomes" id="UP000537326">
    <property type="component" value="Unassembled WGS sequence"/>
</dbReference>
<proteinExistence type="predicted"/>
<evidence type="ECO:0000313" key="2">
    <source>
        <dbReference type="Proteomes" id="UP000537326"/>
    </source>
</evidence>
<dbReference type="AlphaFoldDB" id="A0A7Z0C307"/>
<sequence length="96" mass="10714">MSRLAPELAERLPATIEASIDTAHALIRSEYRRAGDDLEQRLDVGDWAGFLMQVDYWCAALRVTLGADTQRDLRALAQTQPIFCVAVVTVDQTPRL</sequence>
<dbReference type="EMBL" id="JACBZI010000001">
    <property type="protein sequence ID" value="NYI08561.1"/>
    <property type="molecule type" value="Genomic_DNA"/>
</dbReference>
<protein>
    <submittedName>
        <fullName evidence="1">Uncharacterized protein</fullName>
    </submittedName>
</protein>
<name>A0A7Z0C307_9ACTN</name>
<accession>A0A7Z0C307</accession>
<comment type="caution">
    <text evidence="1">The sequence shown here is derived from an EMBL/GenBank/DDBJ whole genome shotgun (WGS) entry which is preliminary data.</text>
</comment>